<evidence type="ECO:0000313" key="5">
    <source>
        <dbReference type="Proteomes" id="UP000178532"/>
    </source>
</evidence>
<dbReference type="InterPro" id="IPR042099">
    <property type="entry name" value="ANL_N_sf"/>
</dbReference>
<evidence type="ECO:0000259" key="3">
    <source>
        <dbReference type="Pfam" id="PF00501"/>
    </source>
</evidence>
<dbReference type="STRING" id="1798495.A3C19_01610"/>
<dbReference type="Gene3D" id="3.30.300.30">
    <property type="match status" value="1"/>
</dbReference>
<feature type="domain" description="AMP-dependent synthetase/ligase" evidence="3">
    <location>
        <begin position="9"/>
        <end position="321"/>
    </location>
</feature>
<protein>
    <recommendedName>
        <fullName evidence="3">AMP-dependent synthetase/ligase domain-containing protein</fullName>
    </recommendedName>
</protein>
<keyword evidence="2" id="KW-0436">Ligase</keyword>
<dbReference type="InterPro" id="IPR000873">
    <property type="entry name" value="AMP-dep_synth/lig_dom"/>
</dbReference>
<accession>A0A1F6DJ54</accession>
<sequence>MIIEEISRTKVLAKVREAAIYLQNMGMRIGDRVAFELGNGADLLILSWAAWSIGVVTVPLDTKRDTDELREYKIKASDAKLLVTQETLPKVGGAPGDVSWMPDVSHEALILFTSGTTAYPKGARLTLQNLVVNAEGIIEWLHIKEDDRFLVQLPFHHINSTTFCLASLIAGASIAIPPRYSASRFWGQAAHSGATLTSVVPSIIFDQLGRQKEFGSVKDRLKLNRIQLGSAPVVVSDALEFMREFSIPLYQGYGQTETALRVAGVPMDLPANIYEKLVGENSIGTPMKWAQVETADTEGHILVEKQEGELIVKGPAVMQGYVGDEPAFRGGYFLTGDIGYWKEIEGRRFFFLLGRSKEIIIKGGVNISPVAVENALKKISSDIEQSYVVGVGDGRYGEEGGAVIVWKRGIDAASAMRQLKLALLIGHKTLSSYETPKYFKPLGADELPTTSTGKVQRSVLKEKLGNTFEQLEDLFASADFQFRIISARSHLSKESRELYNHCWQPLVKNESEYEKYLGDYLTLGAIGGSGVLAGQISFSYEDEKITCVSICSATFKPKPIPTVTEKPSPEFVKQYLRAGNDPVMNFHTRLGAELVEVIPGGRHEDRSALGYTMLLRYPPAEVADLSGPVSDQLIQAVRVLACDVGADVYAISRPGGLATYQHRTV</sequence>
<dbReference type="SUPFAM" id="SSF56801">
    <property type="entry name" value="Acetyl-CoA synthetase-like"/>
    <property type="match status" value="1"/>
</dbReference>
<proteinExistence type="inferred from homology"/>
<dbReference type="Gene3D" id="3.40.50.12780">
    <property type="entry name" value="N-terminal domain of ligase-like"/>
    <property type="match status" value="1"/>
</dbReference>
<gene>
    <name evidence="4" type="ORF">A3C19_01610</name>
</gene>
<dbReference type="PANTHER" id="PTHR43201">
    <property type="entry name" value="ACYL-COA SYNTHETASE"/>
    <property type="match status" value="1"/>
</dbReference>
<dbReference type="GO" id="GO:0006631">
    <property type="term" value="P:fatty acid metabolic process"/>
    <property type="evidence" value="ECO:0007669"/>
    <property type="project" value="TreeGrafter"/>
</dbReference>
<dbReference type="Gene3D" id="3.40.630.30">
    <property type="match status" value="1"/>
</dbReference>
<evidence type="ECO:0000313" key="4">
    <source>
        <dbReference type="EMBL" id="OGG61431.1"/>
    </source>
</evidence>
<dbReference type="AlphaFoldDB" id="A0A1F6DJ54"/>
<comment type="caution">
    <text evidence="4">The sequence shown here is derived from an EMBL/GenBank/DDBJ whole genome shotgun (WGS) entry which is preliminary data.</text>
</comment>
<dbReference type="Proteomes" id="UP000178532">
    <property type="component" value="Unassembled WGS sequence"/>
</dbReference>
<evidence type="ECO:0000256" key="2">
    <source>
        <dbReference type="ARBA" id="ARBA00022598"/>
    </source>
</evidence>
<dbReference type="InterPro" id="IPR045851">
    <property type="entry name" value="AMP-bd_C_sf"/>
</dbReference>
<name>A0A1F6DJ54_9BACT</name>
<organism evidence="4 5">
    <name type="scientific">Candidatus Kaiserbacteria bacterium RIFCSPHIGHO2_02_FULL_54_22</name>
    <dbReference type="NCBI Taxonomy" id="1798495"/>
    <lineage>
        <taxon>Bacteria</taxon>
        <taxon>Candidatus Kaiseribacteriota</taxon>
    </lineage>
</organism>
<dbReference type="EMBL" id="MFLI01000020">
    <property type="protein sequence ID" value="OGG61431.1"/>
    <property type="molecule type" value="Genomic_DNA"/>
</dbReference>
<reference evidence="4 5" key="1">
    <citation type="journal article" date="2016" name="Nat. Commun.">
        <title>Thousands of microbial genomes shed light on interconnected biogeochemical processes in an aquifer system.</title>
        <authorList>
            <person name="Anantharaman K."/>
            <person name="Brown C.T."/>
            <person name="Hug L.A."/>
            <person name="Sharon I."/>
            <person name="Castelle C.J."/>
            <person name="Probst A.J."/>
            <person name="Thomas B.C."/>
            <person name="Singh A."/>
            <person name="Wilkins M.J."/>
            <person name="Karaoz U."/>
            <person name="Brodie E.L."/>
            <person name="Williams K.H."/>
            <person name="Hubbard S.S."/>
            <person name="Banfield J.F."/>
        </authorList>
    </citation>
    <scope>NUCLEOTIDE SEQUENCE [LARGE SCALE GENOMIC DNA]</scope>
</reference>
<dbReference type="PANTHER" id="PTHR43201:SF5">
    <property type="entry name" value="MEDIUM-CHAIN ACYL-COA LIGASE ACSF2, MITOCHONDRIAL"/>
    <property type="match status" value="1"/>
</dbReference>
<evidence type="ECO:0000256" key="1">
    <source>
        <dbReference type="ARBA" id="ARBA00006432"/>
    </source>
</evidence>
<dbReference type="Pfam" id="PF00501">
    <property type="entry name" value="AMP-binding"/>
    <property type="match status" value="1"/>
</dbReference>
<dbReference type="GO" id="GO:0031956">
    <property type="term" value="F:medium-chain fatty acid-CoA ligase activity"/>
    <property type="evidence" value="ECO:0007669"/>
    <property type="project" value="TreeGrafter"/>
</dbReference>
<comment type="similarity">
    <text evidence="1">Belongs to the ATP-dependent AMP-binding enzyme family.</text>
</comment>